<dbReference type="PROSITE" id="PS00107">
    <property type="entry name" value="PROTEIN_KINASE_ATP"/>
    <property type="match status" value="1"/>
</dbReference>
<dbReference type="GO" id="GO:0005524">
    <property type="term" value="F:ATP binding"/>
    <property type="evidence" value="ECO:0007669"/>
    <property type="project" value="UniProtKB-UniRule"/>
</dbReference>
<dbReference type="SUPFAM" id="SSF52172">
    <property type="entry name" value="CheY-like"/>
    <property type="match status" value="1"/>
</dbReference>
<dbReference type="InterPro" id="IPR000719">
    <property type="entry name" value="Prot_kinase_dom"/>
</dbReference>
<keyword evidence="7 10" id="KW-0067">ATP-binding</keyword>
<dbReference type="GO" id="GO:0004674">
    <property type="term" value="F:protein serine/threonine kinase activity"/>
    <property type="evidence" value="ECO:0007669"/>
    <property type="project" value="UniProtKB-KW"/>
</dbReference>
<dbReference type="InterPro" id="IPR016032">
    <property type="entry name" value="Sig_transdc_resp-reg_C-effctor"/>
</dbReference>
<dbReference type="GO" id="GO:0003677">
    <property type="term" value="F:DNA binding"/>
    <property type="evidence" value="ECO:0007669"/>
    <property type="project" value="UniProtKB-KW"/>
</dbReference>
<dbReference type="SMART" id="SM00448">
    <property type="entry name" value="REC"/>
    <property type="match status" value="1"/>
</dbReference>
<dbReference type="InterPro" id="IPR011006">
    <property type="entry name" value="CheY-like_superfamily"/>
</dbReference>
<evidence type="ECO:0000256" key="9">
    <source>
        <dbReference type="PROSITE-ProRule" id="PRU00169"/>
    </source>
</evidence>
<name>A0A2M8PZB6_9CHLR</name>
<evidence type="ECO:0000256" key="10">
    <source>
        <dbReference type="PROSITE-ProRule" id="PRU10141"/>
    </source>
</evidence>
<dbReference type="Pfam" id="PF00072">
    <property type="entry name" value="Response_reg"/>
    <property type="match status" value="1"/>
</dbReference>
<evidence type="ECO:0000313" key="14">
    <source>
        <dbReference type="EMBL" id="PJF42884.1"/>
    </source>
</evidence>
<dbReference type="GO" id="GO:0006355">
    <property type="term" value="P:regulation of DNA-templated transcription"/>
    <property type="evidence" value="ECO:0007669"/>
    <property type="project" value="InterPro"/>
</dbReference>
<dbReference type="Gene3D" id="3.30.200.20">
    <property type="entry name" value="Phosphorylase Kinase, domain 1"/>
    <property type="match status" value="1"/>
</dbReference>
<feature type="domain" description="Response regulatory" evidence="13">
    <location>
        <begin position="288"/>
        <end position="404"/>
    </location>
</feature>
<dbReference type="SUPFAM" id="SSF46894">
    <property type="entry name" value="C-terminal effector domain of the bipartite response regulators"/>
    <property type="match status" value="1"/>
</dbReference>
<dbReference type="AlphaFoldDB" id="A0A2M8PZB6"/>
<feature type="domain" description="HTH luxR-type" evidence="12">
    <location>
        <begin position="424"/>
        <end position="490"/>
    </location>
</feature>
<keyword evidence="3 9" id="KW-0597">Phosphoprotein</keyword>
<dbReference type="EC" id="2.7.11.1" evidence="1"/>
<dbReference type="GO" id="GO:0000160">
    <property type="term" value="P:phosphorelay signal transduction system"/>
    <property type="evidence" value="ECO:0007669"/>
    <property type="project" value="InterPro"/>
</dbReference>
<dbReference type="PROSITE" id="PS50011">
    <property type="entry name" value="PROTEIN_KINASE_DOM"/>
    <property type="match status" value="1"/>
</dbReference>
<keyword evidence="8" id="KW-0238">DNA-binding</keyword>
<proteinExistence type="predicted"/>
<keyword evidence="2" id="KW-0723">Serine/threonine-protein kinase</keyword>
<protein>
    <recommendedName>
        <fullName evidence="1">non-specific serine/threonine protein kinase</fullName>
        <ecNumber evidence="1">2.7.11.1</ecNumber>
    </recommendedName>
</protein>
<dbReference type="InterPro" id="IPR058245">
    <property type="entry name" value="NreC/VraR/RcsB-like_REC"/>
</dbReference>
<evidence type="ECO:0000256" key="7">
    <source>
        <dbReference type="ARBA" id="ARBA00022840"/>
    </source>
</evidence>
<dbReference type="PROSITE" id="PS50043">
    <property type="entry name" value="HTH_LUXR_2"/>
    <property type="match status" value="1"/>
</dbReference>
<dbReference type="Pfam" id="PF00069">
    <property type="entry name" value="Pkinase"/>
    <property type="match status" value="1"/>
</dbReference>
<sequence>MVRIGQKLNDRYLVEEMIGEGATSAVYRGTDLLLKRAVAIKVLHPHVHATTRQRFEQEAQASARLNHPGIMLIYDRGRDRDDYYLVVELVHGKPLYEYIPCSPEVAARLGSQICLALDYAHRVGLIHRDIKPANIYVTAENTIKLMDFGLAIPLDGSQKRLTAHGSIIGTPAYLSPEQAQGKPLDQRTDLYSLGVVLYEMVTGQLPFDADDITSILIQQVNKAPVPPSRLVSALPPSLEAVILKALEKQPEKRFSTALEMAAALDEALKLPAASTGATVEVRAKPRIRAALADDHPSLRAPLAAYLELSGDILVVGEASDGHEAIEICRQHQPDVLLLDLNMPNLSGLDALPHIKRVSPNSKVLVLTARDETPYIMRALRSGANGYILKTATEQEVVNAVKDVYAGSTVLGQGVAERIVEGLRGMNQGDPLTEAEHAVLRCIAAGIEENDQIAQRLGIEESSVPRLLKNVIDKLGVKNRSEAALMALRAGWITMDDIRSLMS</sequence>
<dbReference type="Gene3D" id="1.10.510.10">
    <property type="entry name" value="Transferase(Phosphotransferase) domain 1"/>
    <property type="match status" value="1"/>
</dbReference>
<dbReference type="EMBL" id="PGTL01000007">
    <property type="protein sequence ID" value="PJF42884.1"/>
    <property type="molecule type" value="Genomic_DNA"/>
</dbReference>
<dbReference type="InterPro" id="IPR011009">
    <property type="entry name" value="Kinase-like_dom_sf"/>
</dbReference>
<dbReference type="Proteomes" id="UP000228947">
    <property type="component" value="Unassembled WGS sequence"/>
</dbReference>
<dbReference type="FunFam" id="1.10.510.10:FF:000021">
    <property type="entry name" value="Serine/threonine protein kinase"/>
    <property type="match status" value="1"/>
</dbReference>
<dbReference type="CDD" id="cd06170">
    <property type="entry name" value="LuxR_C_like"/>
    <property type="match status" value="1"/>
</dbReference>
<dbReference type="InterPro" id="IPR001789">
    <property type="entry name" value="Sig_transdc_resp-reg_receiver"/>
</dbReference>
<dbReference type="InterPro" id="IPR017441">
    <property type="entry name" value="Protein_kinase_ATP_BS"/>
</dbReference>
<evidence type="ECO:0000259" key="11">
    <source>
        <dbReference type="PROSITE" id="PS50011"/>
    </source>
</evidence>
<dbReference type="InterPro" id="IPR000792">
    <property type="entry name" value="Tscrpt_reg_LuxR_C"/>
</dbReference>
<dbReference type="CDD" id="cd14014">
    <property type="entry name" value="STKc_PknB_like"/>
    <property type="match status" value="1"/>
</dbReference>
<keyword evidence="5 10" id="KW-0547">Nucleotide-binding</keyword>
<dbReference type="SUPFAM" id="SSF56112">
    <property type="entry name" value="Protein kinase-like (PK-like)"/>
    <property type="match status" value="1"/>
</dbReference>
<dbReference type="Gene3D" id="3.40.50.2300">
    <property type="match status" value="1"/>
</dbReference>
<comment type="caution">
    <text evidence="14">The sequence shown here is derived from an EMBL/GenBank/DDBJ whole genome shotgun (WGS) entry which is preliminary data.</text>
</comment>
<dbReference type="PROSITE" id="PS50110">
    <property type="entry name" value="RESPONSE_REGULATORY"/>
    <property type="match status" value="1"/>
</dbReference>
<dbReference type="Pfam" id="PF00196">
    <property type="entry name" value="GerE"/>
    <property type="match status" value="1"/>
</dbReference>
<evidence type="ECO:0000256" key="6">
    <source>
        <dbReference type="ARBA" id="ARBA00022777"/>
    </source>
</evidence>
<dbReference type="SMART" id="SM00220">
    <property type="entry name" value="S_TKc"/>
    <property type="match status" value="1"/>
</dbReference>
<keyword evidence="6" id="KW-0418">Kinase</keyword>
<evidence type="ECO:0000259" key="13">
    <source>
        <dbReference type="PROSITE" id="PS50110"/>
    </source>
</evidence>
<reference evidence="14 15" key="1">
    <citation type="submission" date="2017-11" db="EMBL/GenBank/DDBJ databases">
        <title>Evolution of Phototrophy in the Chloroflexi Phylum Driven by Horizontal Gene Transfer.</title>
        <authorList>
            <person name="Ward L.M."/>
            <person name="Hemp J."/>
            <person name="Shih P.M."/>
            <person name="Mcglynn S.E."/>
            <person name="Fischer W."/>
        </authorList>
    </citation>
    <scope>NUCLEOTIDE SEQUENCE [LARGE SCALE GENOMIC DNA]</scope>
    <source>
        <strain evidence="14">CP1_1M</strain>
    </source>
</reference>
<dbReference type="PANTHER" id="PTHR43289">
    <property type="entry name" value="MITOGEN-ACTIVATED PROTEIN KINASE KINASE KINASE 20-RELATED"/>
    <property type="match status" value="1"/>
</dbReference>
<feature type="binding site" evidence="10">
    <location>
        <position position="41"/>
    </location>
    <ligand>
        <name>ATP</name>
        <dbReference type="ChEBI" id="CHEBI:30616"/>
    </ligand>
</feature>
<feature type="modified residue" description="4-aspartylphosphate" evidence="9">
    <location>
        <position position="339"/>
    </location>
</feature>
<evidence type="ECO:0000256" key="4">
    <source>
        <dbReference type="ARBA" id="ARBA00022679"/>
    </source>
</evidence>
<dbReference type="PANTHER" id="PTHR43289:SF6">
    <property type="entry name" value="SERINE_THREONINE-PROTEIN KINASE NEKL-3"/>
    <property type="match status" value="1"/>
</dbReference>
<dbReference type="SMART" id="SM00421">
    <property type="entry name" value="HTH_LUXR"/>
    <property type="match status" value="1"/>
</dbReference>
<dbReference type="PROSITE" id="PS00108">
    <property type="entry name" value="PROTEIN_KINASE_ST"/>
    <property type="match status" value="1"/>
</dbReference>
<feature type="domain" description="Protein kinase" evidence="11">
    <location>
        <begin position="12"/>
        <end position="268"/>
    </location>
</feature>
<evidence type="ECO:0000256" key="3">
    <source>
        <dbReference type="ARBA" id="ARBA00022553"/>
    </source>
</evidence>
<evidence type="ECO:0000256" key="2">
    <source>
        <dbReference type="ARBA" id="ARBA00022527"/>
    </source>
</evidence>
<evidence type="ECO:0000256" key="1">
    <source>
        <dbReference type="ARBA" id="ARBA00012513"/>
    </source>
</evidence>
<evidence type="ECO:0000313" key="15">
    <source>
        <dbReference type="Proteomes" id="UP000228947"/>
    </source>
</evidence>
<gene>
    <name evidence="14" type="ORF">CUN50_02500</name>
</gene>
<dbReference type="InterPro" id="IPR008271">
    <property type="entry name" value="Ser/Thr_kinase_AS"/>
</dbReference>
<accession>A0A2M8PZB6</accession>
<keyword evidence="4" id="KW-0808">Transferase</keyword>
<dbReference type="CDD" id="cd17535">
    <property type="entry name" value="REC_NarL-like"/>
    <property type="match status" value="1"/>
</dbReference>
<organism evidence="14 15">
    <name type="scientific">Candidatus Thermofonsia Clade 1 bacterium</name>
    <dbReference type="NCBI Taxonomy" id="2364210"/>
    <lineage>
        <taxon>Bacteria</taxon>
        <taxon>Bacillati</taxon>
        <taxon>Chloroflexota</taxon>
        <taxon>Candidatus Thermofontia</taxon>
        <taxon>Candidatus Thermofonsia Clade 1</taxon>
    </lineage>
</organism>
<evidence type="ECO:0000256" key="8">
    <source>
        <dbReference type="ARBA" id="ARBA00023125"/>
    </source>
</evidence>
<evidence type="ECO:0000256" key="5">
    <source>
        <dbReference type="ARBA" id="ARBA00022741"/>
    </source>
</evidence>
<evidence type="ECO:0000259" key="12">
    <source>
        <dbReference type="PROSITE" id="PS50043"/>
    </source>
</evidence>